<gene>
    <name evidence="5 6" type="primary">ppa</name>
    <name evidence="6" type="ORF">GCM10022279_19250</name>
</gene>
<comment type="cofactor">
    <cofactor evidence="1 5">
        <name>Mg(2+)</name>
        <dbReference type="ChEBI" id="CHEBI:18420"/>
    </cofactor>
</comment>
<dbReference type="Pfam" id="PF00719">
    <property type="entry name" value="Pyrophosphatase"/>
    <property type="match status" value="1"/>
</dbReference>
<comment type="catalytic activity">
    <reaction evidence="5">
        <text>diphosphate + H2O = 2 phosphate + H(+)</text>
        <dbReference type="Rhea" id="RHEA:24576"/>
        <dbReference type="ChEBI" id="CHEBI:15377"/>
        <dbReference type="ChEBI" id="CHEBI:15378"/>
        <dbReference type="ChEBI" id="CHEBI:33019"/>
        <dbReference type="ChEBI" id="CHEBI:43474"/>
        <dbReference type="EC" id="3.6.1.1"/>
    </reaction>
</comment>
<dbReference type="Proteomes" id="UP001501627">
    <property type="component" value="Unassembled WGS sequence"/>
</dbReference>
<accession>A0ABP7RD51</accession>
<comment type="subunit">
    <text evidence="5">Homohexamer.</text>
</comment>
<proteinExistence type="inferred from homology"/>
<feature type="binding site" evidence="5">
    <location>
        <position position="56"/>
    </location>
    <ligand>
        <name>substrate</name>
    </ligand>
</feature>
<comment type="similarity">
    <text evidence="5">Belongs to the PPase family.</text>
</comment>
<dbReference type="PANTHER" id="PTHR10286">
    <property type="entry name" value="INORGANIC PYROPHOSPHATASE"/>
    <property type="match status" value="1"/>
</dbReference>
<dbReference type="Gene3D" id="3.90.80.10">
    <property type="entry name" value="Inorganic pyrophosphatase"/>
    <property type="match status" value="1"/>
</dbReference>
<feature type="binding site" evidence="5">
    <location>
        <position position="168"/>
    </location>
    <ligand>
        <name>substrate</name>
    </ligand>
</feature>
<feature type="binding site" evidence="5">
    <location>
        <position position="97"/>
    </location>
    <ligand>
        <name>Mg(2+)</name>
        <dbReference type="ChEBI" id="CHEBI:18420"/>
        <label>2</label>
    </ligand>
</feature>
<dbReference type="HAMAP" id="MF_00209">
    <property type="entry name" value="Inorganic_PPase"/>
    <property type="match status" value="1"/>
</dbReference>
<dbReference type="SUPFAM" id="SSF50324">
    <property type="entry name" value="Inorganic pyrophosphatase"/>
    <property type="match status" value="1"/>
</dbReference>
<keyword evidence="2 5" id="KW-0479">Metal-binding</keyword>
<keyword evidence="5" id="KW-0963">Cytoplasm</keyword>
<comment type="caution">
    <text evidence="6">The sequence shown here is derived from an EMBL/GenBank/DDBJ whole genome shotgun (WGS) entry which is preliminary data.</text>
</comment>
<evidence type="ECO:0000256" key="4">
    <source>
        <dbReference type="ARBA" id="ARBA00022842"/>
    </source>
</evidence>
<evidence type="ECO:0000256" key="2">
    <source>
        <dbReference type="ARBA" id="ARBA00022723"/>
    </source>
</evidence>
<dbReference type="InterPro" id="IPR008162">
    <property type="entry name" value="Pyrophosphatase"/>
</dbReference>
<dbReference type="CDD" id="cd00412">
    <property type="entry name" value="pyrophosphatase"/>
    <property type="match status" value="1"/>
</dbReference>
<keyword evidence="3 5" id="KW-0378">Hydrolase</keyword>
<name>A0ABP7RD51_9BURK</name>
<comment type="function">
    <text evidence="5">Catalyzes the hydrolysis of inorganic pyrophosphate (PPi) forming two phosphate ions.</text>
</comment>
<protein>
    <recommendedName>
        <fullName evidence="5">Inorganic pyrophosphatase</fullName>
        <ecNumber evidence="5">3.6.1.1</ecNumber>
    </recommendedName>
    <alternativeName>
        <fullName evidence="5">Pyrophosphate phospho-hydrolase</fullName>
        <shortName evidence="5">PPase</shortName>
    </alternativeName>
</protein>
<evidence type="ECO:0000313" key="7">
    <source>
        <dbReference type="Proteomes" id="UP001501627"/>
    </source>
</evidence>
<dbReference type="EMBL" id="BAABBP010000015">
    <property type="protein sequence ID" value="GAA3995748.1"/>
    <property type="molecule type" value="Genomic_DNA"/>
</dbReference>
<dbReference type="InterPro" id="IPR036649">
    <property type="entry name" value="Pyrophosphatase_sf"/>
</dbReference>
<dbReference type="EC" id="3.6.1.1" evidence="5"/>
<dbReference type="PROSITE" id="PS00387">
    <property type="entry name" value="PPASE"/>
    <property type="match status" value="1"/>
</dbReference>
<evidence type="ECO:0000313" key="6">
    <source>
        <dbReference type="EMBL" id="GAA3995748.1"/>
    </source>
</evidence>
<sequence>MPGARLYAAWQRALLLFFFFNPPSLTMSLNHVSPGSKLPESFNVVVEIPAESDPIKYEVDKESGAVFVDRFLTVAMYYPCNYGYVPQTLSGDGDPVDVLVITPYPLLPGAVVPCRALGILKMEDEAGVDGKVLAVPTTKVLKMYENWTSVEDVNPMRLKAISHFFEHYKDLEAGKWVKVLGWEGLESAHQEIMDGVANYKNAQQG</sequence>
<feature type="binding site" evidence="5">
    <location>
        <position position="70"/>
    </location>
    <ligand>
        <name>substrate</name>
    </ligand>
</feature>
<comment type="subcellular location">
    <subcellularLocation>
        <location evidence="5">Cytoplasm</location>
    </subcellularLocation>
</comment>
<dbReference type="NCBIfam" id="NF002317">
    <property type="entry name" value="PRK01250.1"/>
    <property type="match status" value="1"/>
</dbReference>
<organism evidence="6 7">
    <name type="scientific">Comamonas faecalis</name>
    <dbReference type="NCBI Taxonomy" id="1387849"/>
    <lineage>
        <taxon>Bacteria</taxon>
        <taxon>Pseudomonadati</taxon>
        <taxon>Pseudomonadota</taxon>
        <taxon>Betaproteobacteria</taxon>
        <taxon>Burkholderiales</taxon>
        <taxon>Comamonadaceae</taxon>
        <taxon>Comamonas</taxon>
    </lineage>
</organism>
<keyword evidence="7" id="KW-1185">Reference proteome</keyword>
<feature type="binding site" evidence="5">
    <location>
        <position position="129"/>
    </location>
    <ligand>
        <name>Mg(2+)</name>
        <dbReference type="ChEBI" id="CHEBI:18420"/>
        <label>1</label>
    </ligand>
</feature>
<evidence type="ECO:0000256" key="5">
    <source>
        <dbReference type="HAMAP-Rule" id="MF_00209"/>
    </source>
</evidence>
<keyword evidence="4 5" id="KW-0460">Magnesium</keyword>
<reference evidence="7" key="1">
    <citation type="journal article" date="2019" name="Int. J. Syst. Evol. Microbiol.">
        <title>The Global Catalogue of Microorganisms (GCM) 10K type strain sequencing project: providing services to taxonomists for standard genome sequencing and annotation.</title>
        <authorList>
            <consortium name="The Broad Institute Genomics Platform"/>
            <consortium name="The Broad Institute Genome Sequencing Center for Infectious Disease"/>
            <person name="Wu L."/>
            <person name="Ma J."/>
        </authorList>
    </citation>
    <scope>NUCLEOTIDE SEQUENCE [LARGE SCALE GENOMIC DNA]</scope>
    <source>
        <strain evidence="7">JCM 17561</strain>
    </source>
</reference>
<feature type="binding site" evidence="5">
    <location>
        <position position="92"/>
    </location>
    <ligand>
        <name>Mg(2+)</name>
        <dbReference type="ChEBI" id="CHEBI:18420"/>
        <label>1</label>
    </ligand>
</feature>
<evidence type="ECO:0000256" key="1">
    <source>
        <dbReference type="ARBA" id="ARBA00001946"/>
    </source>
</evidence>
<evidence type="ECO:0000256" key="3">
    <source>
        <dbReference type="ARBA" id="ARBA00022801"/>
    </source>
</evidence>
<feature type="binding site" evidence="5">
    <location>
        <position position="97"/>
    </location>
    <ligand>
        <name>Mg(2+)</name>
        <dbReference type="ChEBI" id="CHEBI:18420"/>
        <label>1</label>
    </ligand>
</feature>
<feature type="binding site" evidence="5">
    <location>
        <position position="82"/>
    </location>
    <ligand>
        <name>substrate</name>
    </ligand>
</feature>